<sequence>MLMLLLRAGRREVCGWTRQQARRWNANADRVQVINTRRSHQSFIDHAVMRYCTCYDARTLPALLSRSMPLALGSQCQSLVLARMPVLPAASAHAALLSAISTCNFFCSPPPPPPFHFSSLLFLFLLLILLRLHHSSPIMSTITHTPSPRRSWPARRKGV</sequence>
<keyword evidence="2" id="KW-1185">Reference proteome</keyword>
<organism evidence="1 2">
    <name type="scientific">Cercospora zeae-maydis SCOH1-5</name>
    <dbReference type="NCBI Taxonomy" id="717836"/>
    <lineage>
        <taxon>Eukaryota</taxon>
        <taxon>Fungi</taxon>
        <taxon>Dikarya</taxon>
        <taxon>Ascomycota</taxon>
        <taxon>Pezizomycotina</taxon>
        <taxon>Dothideomycetes</taxon>
        <taxon>Dothideomycetidae</taxon>
        <taxon>Mycosphaerellales</taxon>
        <taxon>Mycosphaerellaceae</taxon>
        <taxon>Cercospora</taxon>
    </lineage>
</organism>
<evidence type="ECO:0000313" key="1">
    <source>
        <dbReference type="EMBL" id="KAF2207859.1"/>
    </source>
</evidence>
<accession>A0A6A6F3X1</accession>
<proteinExistence type="predicted"/>
<gene>
    <name evidence="1" type="ORF">CERZMDRAFT_88116</name>
</gene>
<dbReference type="EMBL" id="ML992699">
    <property type="protein sequence ID" value="KAF2207859.1"/>
    <property type="molecule type" value="Genomic_DNA"/>
</dbReference>
<protein>
    <submittedName>
        <fullName evidence="1">Uncharacterized protein</fullName>
    </submittedName>
</protein>
<name>A0A6A6F3X1_9PEZI</name>
<evidence type="ECO:0000313" key="2">
    <source>
        <dbReference type="Proteomes" id="UP000799539"/>
    </source>
</evidence>
<reference evidence="1" key="1">
    <citation type="journal article" date="2020" name="Stud. Mycol.">
        <title>101 Dothideomycetes genomes: a test case for predicting lifestyles and emergence of pathogens.</title>
        <authorList>
            <person name="Haridas S."/>
            <person name="Albert R."/>
            <person name="Binder M."/>
            <person name="Bloem J."/>
            <person name="Labutti K."/>
            <person name="Salamov A."/>
            <person name="Andreopoulos B."/>
            <person name="Baker S."/>
            <person name="Barry K."/>
            <person name="Bills G."/>
            <person name="Bluhm B."/>
            <person name="Cannon C."/>
            <person name="Castanera R."/>
            <person name="Culley D."/>
            <person name="Daum C."/>
            <person name="Ezra D."/>
            <person name="Gonzalez J."/>
            <person name="Henrissat B."/>
            <person name="Kuo A."/>
            <person name="Liang C."/>
            <person name="Lipzen A."/>
            <person name="Lutzoni F."/>
            <person name="Magnuson J."/>
            <person name="Mondo S."/>
            <person name="Nolan M."/>
            <person name="Ohm R."/>
            <person name="Pangilinan J."/>
            <person name="Park H.-J."/>
            <person name="Ramirez L."/>
            <person name="Alfaro M."/>
            <person name="Sun H."/>
            <person name="Tritt A."/>
            <person name="Yoshinaga Y."/>
            <person name="Zwiers L.-H."/>
            <person name="Turgeon B."/>
            <person name="Goodwin S."/>
            <person name="Spatafora J."/>
            <person name="Crous P."/>
            <person name="Grigoriev I."/>
        </authorList>
    </citation>
    <scope>NUCLEOTIDE SEQUENCE</scope>
    <source>
        <strain evidence="1">SCOH1-5</strain>
    </source>
</reference>
<dbReference type="AlphaFoldDB" id="A0A6A6F3X1"/>
<dbReference type="Proteomes" id="UP000799539">
    <property type="component" value="Unassembled WGS sequence"/>
</dbReference>